<feature type="transmembrane region" description="Helical" evidence="1">
    <location>
        <begin position="173"/>
        <end position="191"/>
    </location>
</feature>
<feature type="transmembrane region" description="Helical" evidence="1">
    <location>
        <begin position="203"/>
        <end position="230"/>
    </location>
</feature>
<feature type="transmembrane region" description="Helical" evidence="1">
    <location>
        <begin position="66"/>
        <end position="85"/>
    </location>
</feature>
<feature type="transmembrane region" description="Helical" evidence="1">
    <location>
        <begin position="7"/>
        <end position="28"/>
    </location>
</feature>
<feature type="transmembrane region" description="Helical" evidence="1">
    <location>
        <begin position="312"/>
        <end position="333"/>
    </location>
</feature>
<feature type="transmembrane region" description="Helical" evidence="1">
    <location>
        <begin position="34"/>
        <end position="54"/>
    </location>
</feature>
<keyword evidence="1" id="KW-0472">Membrane</keyword>
<sequence length="560" mass="61866">MPAPNRSLLFYIAIGLIQGLTVLGLIALRSHDVWLGFGLSMGLCIAVAVAGVNLQLLGRLRGQRGAGWLVLAVTLLVSAVGAKVFSDNNRMGFIQQSWCLAAVALVYIFAAFILAWPNREGLRPRYQDLFKHAWNNVFIVLLALLLTGLFWLLVWLCSGLFQMVGITQVKDAVTSPTFLWLVLPVVFSLGMRMGRENEKVIGLLRGVLLTLCRFLLPLSALIALVFTLTLPFTGLQPVWDTGYSTTLLLVLAGINLFLVNGVFQDGQQGQVYAAPLKRLVEASLLCTPVLVGLAAYASWLRIDQYGLTPSRILAALLVTVMVLHALAAVWAVAASRRGWLHTLQVSNPWIALLSAVLVVAYYTPLLDPYALSAKSQVQRLLDGRTEVADFDASYLYWGLGEPGREVFTHLEAQLEGDELLDEAGREQLRKKIAQVHKPYEPEQHGPKIEWLGTPEPGGEAFDQMVLTISQCGGKGCLLWGVDMDGDGRNEVLMIPRHVYASRMFLFAAEGGWHQVGTYWGDMQNTDEVVRLIKEGKLKPVTPKYKTLQLDSVDLNFNLER</sequence>
<proteinExistence type="predicted"/>
<protein>
    <submittedName>
        <fullName evidence="2">DUF4153 domain-containing protein</fullName>
    </submittedName>
</protein>
<feature type="transmembrane region" description="Helical" evidence="1">
    <location>
        <begin position="345"/>
        <end position="363"/>
    </location>
</feature>
<evidence type="ECO:0000313" key="3">
    <source>
        <dbReference type="Proteomes" id="UP001380290"/>
    </source>
</evidence>
<dbReference type="RefSeq" id="WP_339600685.1">
    <property type="nucleotide sequence ID" value="NZ_JBBHLC010000139.1"/>
</dbReference>
<evidence type="ECO:0000313" key="2">
    <source>
        <dbReference type="EMBL" id="MEJ5866040.1"/>
    </source>
</evidence>
<name>A0ABU8QZN8_9PSED</name>
<keyword evidence="3" id="KW-1185">Reference proteome</keyword>
<evidence type="ECO:0000256" key="1">
    <source>
        <dbReference type="SAM" id="Phobius"/>
    </source>
</evidence>
<feature type="transmembrane region" description="Helical" evidence="1">
    <location>
        <begin position="279"/>
        <end position="300"/>
    </location>
</feature>
<dbReference type="InterPro" id="IPR025291">
    <property type="entry name" value="DUF4153"/>
</dbReference>
<feature type="transmembrane region" description="Helical" evidence="1">
    <location>
        <begin position="137"/>
        <end position="161"/>
    </location>
</feature>
<feature type="transmembrane region" description="Helical" evidence="1">
    <location>
        <begin position="242"/>
        <end position="259"/>
    </location>
</feature>
<comment type="caution">
    <text evidence="2">The sequence shown here is derived from an EMBL/GenBank/DDBJ whole genome shotgun (WGS) entry which is preliminary data.</text>
</comment>
<organism evidence="2 3">
    <name type="scientific">Pseudomonas farsensis</name>
    <dbReference type="NCBI Taxonomy" id="2745492"/>
    <lineage>
        <taxon>Bacteria</taxon>
        <taxon>Pseudomonadati</taxon>
        <taxon>Pseudomonadota</taxon>
        <taxon>Gammaproteobacteria</taxon>
        <taxon>Pseudomonadales</taxon>
        <taxon>Pseudomonadaceae</taxon>
        <taxon>Pseudomonas</taxon>
    </lineage>
</organism>
<reference evidence="2 3" key="1">
    <citation type="submission" date="2024-02" db="EMBL/GenBank/DDBJ databases">
        <title>Identification of pathogenicity and growth-promoting function of Pseudomonas putida variant.</title>
        <authorList>
            <person name="Sun J."/>
        </authorList>
    </citation>
    <scope>NUCLEOTIDE SEQUENCE [LARGE SCALE GENOMIC DNA]</scope>
    <source>
        <strain evidence="2 3">A03</strain>
    </source>
</reference>
<accession>A0ABU8QZN8</accession>
<dbReference type="Pfam" id="PF13687">
    <property type="entry name" value="DUF4153"/>
    <property type="match status" value="1"/>
</dbReference>
<feature type="transmembrane region" description="Helical" evidence="1">
    <location>
        <begin position="97"/>
        <end position="116"/>
    </location>
</feature>
<dbReference type="Proteomes" id="UP001380290">
    <property type="component" value="Unassembled WGS sequence"/>
</dbReference>
<keyword evidence="1" id="KW-1133">Transmembrane helix</keyword>
<gene>
    <name evidence="2" type="ORF">V7S98_22750</name>
</gene>
<dbReference type="EMBL" id="JBBHLC010000139">
    <property type="protein sequence ID" value="MEJ5866040.1"/>
    <property type="molecule type" value="Genomic_DNA"/>
</dbReference>
<keyword evidence="1" id="KW-0812">Transmembrane</keyword>